<feature type="domain" description="Amine oxidase" evidence="1">
    <location>
        <begin position="261"/>
        <end position="514"/>
    </location>
</feature>
<dbReference type="PANTHER" id="PTHR42923">
    <property type="entry name" value="PROTOPORPHYRINOGEN OXIDASE"/>
    <property type="match status" value="1"/>
</dbReference>
<name>A0ABP7A9L0_9ACTN</name>
<organism evidence="2 3">
    <name type="scientific">Microlunatus ginsengisoli</name>
    <dbReference type="NCBI Taxonomy" id="363863"/>
    <lineage>
        <taxon>Bacteria</taxon>
        <taxon>Bacillati</taxon>
        <taxon>Actinomycetota</taxon>
        <taxon>Actinomycetes</taxon>
        <taxon>Propionibacteriales</taxon>
        <taxon>Propionibacteriaceae</taxon>
        <taxon>Microlunatus</taxon>
    </lineage>
</organism>
<dbReference type="InterPro" id="IPR050464">
    <property type="entry name" value="Zeta_carotene_desat/Oxidored"/>
</dbReference>
<dbReference type="PANTHER" id="PTHR42923:SF46">
    <property type="entry name" value="AMINE OXIDASE"/>
    <property type="match status" value="1"/>
</dbReference>
<reference evidence="3" key="1">
    <citation type="journal article" date="2019" name="Int. J. Syst. Evol. Microbiol.">
        <title>The Global Catalogue of Microorganisms (GCM) 10K type strain sequencing project: providing services to taxonomists for standard genome sequencing and annotation.</title>
        <authorList>
            <consortium name="The Broad Institute Genomics Platform"/>
            <consortium name="The Broad Institute Genome Sequencing Center for Infectious Disease"/>
            <person name="Wu L."/>
            <person name="Ma J."/>
        </authorList>
    </citation>
    <scope>NUCLEOTIDE SEQUENCE [LARGE SCALE GENOMIC DNA]</scope>
    <source>
        <strain evidence="3">JCM 16929</strain>
    </source>
</reference>
<dbReference type="RefSeq" id="WP_344806394.1">
    <property type="nucleotide sequence ID" value="NZ_BAABAB010000022.1"/>
</dbReference>
<evidence type="ECO:0000313" key="2">
    <source>
        <dbReference type="EMBL" id="GAA3627673.1"/>
    </source>
</evidence>
<proteinExistence type="predicted"/>
<keyword evidence="3" id="KW-1185">Reference proteome</keyword>
<dbReference type="InterPro" id="IPR036188">
    <property type="entry name" value="FAD/NAD-bd_sf"/>
</dbReference>
<evidence type="ECO:0000259" key="1">
    <source>
        <dbReference type="Pfam" id="PF01593"/>
    </source>
</evidence>
<gene>
    <name evidence="2" type="ORF">GCM10022236_32490</name>
</gene>
<dbReference type="EMBL" id="BAABAB010000022">
    <property type="protein sequence ID" value="GAA3627673.1"/>
    <property type="molecule type" value="Genomic_DNA"/>
</dbReference>
<accession>A0ABP7A9L0</accession>
<dbReference type="Proteomes" id="UP001501490">
    <property type="component" value="Unassembled WGS sequence"/>
</dbReference>
<sequence>MPKTVIVLGGGIGGMSAAHELVERGFSVRVLERRDVPGGKARSVVVPSTVPVQNVGAVYLGRLTAPTRRDLPGEHGFRFFPRFYKHIIDTMARTPYRGSRSVAENLVDTTGTIFARFGRRALKLPTTTPSTVPELFTLVTDLESLYGTELGISPEDFAFFGERIWQILTSCSERRLDEYEKIGWWDFIGAADRSEAYQKFFGIGPTRSLVAAQARVASTKTIGDLGVQLLFNLSEPAISTDRVLNGPTNDVWIDPWLAYLRERGVDYQLNTRVHSIEMDGGVVGGVTVEHDGVITELHADYYVSALPIDVMATIVTDQVVRADPRLADIFQLSKNTAWMNGIQFYLDVDVPIGRGHQLYVDSPWALTSVSQAQFWSDVDLSRFGDGNIRGVISVVISDWDAPGLNGKPARECTRAEIRDEVWDQLARSLNVQGARVLDYQDLVHWYLDLDVDPLLKSNAEPMFVNLVDTWRLRPQPVTAIPNLFLAADYVQTVTDLATMEAANEAARRAVNGILEHSGSDASPCRLWNLHEPELLEPWRANDRARYLRGLPWDDTGVRLGLSALAALYSGSRALEDSIVNAVSSATHVEDLLTYLRTGESRSDLLQRLTSEPGAPSFDLLRAFAALTRATGSPVSSLATSTLEALSSTGRDLPKPQVSRIAPGSVRFVEP</sequence>
<comment type="caution">
    <text evidence="2">The sequence shown here is derived from an EMBL/GenBank/DDBJ whole genome shotgun (WGS) entry which is preliminary data.</text>
</comment>
<protein>
    <submittedName>
        <fullName evidence="2">FAD-dependent oxidoreductase</fullName>
    </submittedName>
</protein>
<dbReference type="Pfam" id="PF13450">
    <property type="entry name" value="NAD_binding_8"/>
    <property type="match status" value="1"/>
</dbReference>
<dbReference type="Pfam" id="PF01593">
    <property type="entry name" value="Amino_oxidase"/>
    <property type="match status" value="1"/>
</dbReference>
<dbReference type="InterPro" id="IPR002937">
    <property type="entry name" value="Amino_oxidase"/>
</dbReference>
<dbReference type="SUPFAM" id="SSF51905">
    <property type="entry name" value="FAD/NAD(P)-binding domain"/>
    <property type="match status" value="1"/>
</dbReference>
<dbReference type="Gene3D" id="3.50.50.60">
    <property type="entry name" value="FAD/NAD(P)-binding domain"/>
    <property type="match status" value="2"/>
</dbReference>
<evidence type="ECO:0000313" key="3">
    <source>
        <dbReference type="Proteomes" id="UP001501490"/>
    </source>
</evidence>